<dbReference type="Gene3D" id="3.60.15.10">
    <property type="entry name" value="Ribonuclease Z/Hydroxyacylglutathione hydrolase-like"/>
    <property type="match status" value="1"/>
</dbReference>
<dbReference type="SUPFAM" id="SSF56281">
    <property type="entry name" value="Metallo-hydrolase/oxidoreductase"/>
    <property type="match status" value="1"/>
</dbReference>
<evidence type="ECO:0000259" key="1">
    <source>
        <dbReference type="Pfam" id="PF12706"/>
    </source>
</evidence>
<dbReference type="InterPro" id="IPR001279">
    <property type="entry name" value="Metallo-B-lactamas"/>
</dbReference>
<organism evidence="2 3">
    <name type="scientific">Conexibacter woesei (strain DSM 14684 / CCUG 47730 / CIP 108061 / JCM 11494 / NBRC 100937 / ID131577)</name>
    <dbReference type="NCBI Taxonomy" id="469383"/>
    <lineage>
        <taxon>Bacteria</taxon>
        <taxon>Bacillati</taxon>
        <taxon>Actinomycetota</taxon>
        <taxon>Thermoleophilia</taxon>
        <taxon>Solirubrobacterales</taxon>
        <taxon>Conexibacteraceae</taxon>
        <taxon>Conexibacter</taxon>
    </lineage>
</organism>
<keyword evidence="3" id="KW-1185">Reference proteome</keyword>
<dbReference type="Proteomes" id="UP000008229">
    <property type="component" value="Chromosome"/>
</dbReference>
<proteinExistence type="predicted"/>
<dbReference type="PANTHER" id="PTHR43546:SF3">
    <property type="entry name" value="UPF0173 METAL-DEPENDENT HYDROLASE MJ1163"/>
    <property type="match status" value="1"/>
</dbReference>
<dbReference type="HOGENOM" id="CLU_020884_3_0_11"/>
<reference evidence="3" key="2">
    <citation type="submission" date="2010-01" db="EMBL/GenBank/DDBJ databases">
        <title>The complete genome of Conexibacter woesei DSM 14684.</title>
        <authorList>
            <consortium name="US DOE Joint Genome Institute (JGI-PGF)"/>
            <person name="Lucas S."/>
            <person name="Copeland A."/>
            <person name="Lapidus A."/>
            <person name="Glavina del Rio T."/>
            <person name="Dalin E."/>
            <person name="Tice H."/>
            <person name="Bruce D."/>
            <person name="Goodwin L."/>
            <person name="Pitluck S."/>
            <person name="Kyrpides N."/>
            <person name="Mavromatis K."/>
            <person name="Ivanova N."/>
            <person name="Mikhailova N."/>
            <person name="Chertkov O."/>
            <person name="Brettin T."/>
            <person name="Detter J.C."/>
            <person name="Han C."/>
            <person name="Larimer F."/>
            <person name="Land M."/>
            <person name="Hauser L."/>
            <person name="Markowitz V."/>
            <person name="Cheng J.-F."/>
            <person name="Hugenholtz P."/>
            <person name="Woyke T."/>
            <person name="Wu D."/>
            <person name="Pukall R."/>
            <person name="Steenblock K."/>
            <person name="Schneider S."/>
            <person name="Klenk H.-P."/>
            <person name="Eisen J.A."/>
        </authorList>
    </citation>
    <scope>NUCLEOTIDE SEQUENCE [LARGE SCALE GENOMIC DNA]</scope>
    <source>
        <strain evidence="3">DSM 14684 / CIP 108061 / JCM 11494 / NBRC 100937 / ID131577</strain>
    </source>
</reference>
<evidence type="ECO:0000313" key="3">
    <source>
        <dbReference type="Proteomes" id="UP000008229"/>
    </source>
</evidence>
<name>D3F7X0_CONWI</name>
<dbReference type="AlphaFoldDB" id="D3F7X0"/>
<dbReference type="PANTHER" id="PTHR43546">
    <property type="entry name" value="UPF0173 METAL-DEPENDENT HYDROLASE MJ1163-RELATED"/>
    <property type="match status" value="1"/>
</dbReference>
<dbReference type="KEGG" id="cwo:Cwoe_4450"/>
<dbReference type="InterPro" id="IPR050114">
    <property type="entry name" value="UPF0173_UPF0282_UlaG_hydrolase"/>
</dbReference>
<protein>
    <recommendedName>
        <fullName evidence="1">Metallo-beta-lactamase domain-containing protein</fullName>
    </recommendedName>
</protein>
<reference evidence="2 3" key="1">
    <citation type="journal article" date="2010" name="Stand. Genomic Sci.">
        <title>Complete genome sequence of Conexibacter woesei type strain (ID131577).</title>
        <authorList>
            <person name="Pukall R."/>
            <person name="Lapidus A."/>
            <person name="Glavina Del Rio T."/>
            <person name="Copeland A."/>
            <person name="Tice H."/>
            <person name="Cheng J.-F."/>
            <person name="Lucas S."/>
            <person name="Chen F."/>
            <person name="Nolan M."/>
            <person name="Bruce D."/>
            <person name="Goodwin L."/>
            <person name="Pitluck S."/>
            <person name="Mavromatis K."/>
            <person name="Ivanova N."/>
            <person name="Ovchinnikova G."/>
            <person name="Pati A."/>
            <person name="Chen A."/>
            <person name="Palaniappan K."/>
            <person name="Land M."/>
            <person name="Hauser L."/>
            <person name="Chang Y.-J."/>
            <person name="Jeffries C.D."/>
            <person name="Chain P."/>
            <person name="Meincke L."/>
            <person name="Sims D."/>
            <person name="Brettin T."/>
            <person name="Detter J.C."/>
            <person name="Rohde M."/>
            <person name="Goeker M."/>
            <person name="Bristow J."/>
            <person name="Eisen J.A."/>
            <person name="Markowitz V."/>
            <person name="Kyrpides N.C."/>
            <person name="Klenk H.-P."/>
            <person name="Hugenholtz P."/>
        </authorList>
    </citation>
    <scope>NUCLEOTIDE SEQUENCE [LARGE SCALE GENOMIC DNA]</scope>
    <source>
        <strain evidence="3">DSM 14684 / CIP 108061 / JCM 11494 / NBRC 100937 / ID131577</strain>
    </source>
</reference>
<dbReference type="RefSeq" id="WP_012935915.1">
    <property type="nucleotide sequence ID" value="NC_013739.1"/>
</dbReference>
<dbReference type="InterPro" id="IPR036866">
    <property type="entry name" value="RibonucZ/Hydroxyglut_hydro"/>
</dbReference>
<dbReference type="EMBL" id="CP001854">
    <property type="protein sequence ID" value="ADB52864.1"/>
    <property type="molecule type" value="Genomic_DNA"/>
</dbReference>
<dbReference type="eggNOG" id="COG2220">
    <property type="taxonomic scope" value="Bacteria"/>
</dbReference>
<evidence type="ECO:0000313" key="2">
    <source>
        <dbReference type="EMBL" id="ADB52864.1"/>
    </source>
</evidence>
<gene>
    <name evidence="2" type="ordered locus">Cwoe_4450</name>
</gene>
<dbReference type="Pfam" id="PF12706">
    <property type="entry name" value="Lactamase_B_2"/>
    <property type="match status" value="1"/>
</dbReference>
<dbReference type="STRING" id="469383.Cwoe_4450"/>
<dbReference type="OrthoDB" id="3190691at2"/>
<feature type="domain" description="Metallo-beta-lactamase" evidence="1">
    <location>
        <begin position="24"/>
        <end position="225"/>
    </location>
</feature>
<sequence length="270" mass="28568">MTIELQFLGQSGVRLRHGAHVLYVDPFLSDSVAGVAADPGLWQRRFPPPIAPAAIDDAFAVAITHDHIDHLDPDTLRPLAAASPAARFLVPATSAARAASTLPDATIELARGDGDAHELGPFRITAVPAAHSPEYTVDLAPEGHRYLGYVIEAGGCRIYHAGDTVAFPGQVETVRAHGPLDAVLLPINGRDAERERHDVIGNLWPREAADLAVALGAPTLIPLHFDVFAWNGIPAGQLVDDVVARALPLEVRVLTAGAITQIAPVDIPTT</sequence>
<accession>D3F7X0</accession>